<dbReference type="PATRIC" id="fig|1237085.11.peg.3434"/>
<dbReference type="EMBL" id="CP002408">
    <property type="protein sequence ID" value="AFU60351.1"/>
    <property type="molecule type" value="Genomic_DNA"/>
</dbReference>
<dbReference type="OrthoDB" id="31282at2157"/>
<feature type="transmembrane region" description="Helical" evidence="2">
    <location>
        <begin position="186"/>
        <end position="203"/>
    </location>
</feature>
<feature type="transmembrane region" description="Helical" evidence="2">
    <location>
        <begin position="327"/>
        <end position="348"/>
    </location>
</feature>
<feature type="region of interest" description="Disordered" evidence="1">
    <location>
        <begin position="1"/>
        <end position="21"/>
    </location>
</feature>
<sequence length="390" mass="41858">MPHSDFDKSSPAGAKSTSPSREAAHSKILVLCIDRDDDIGSKGGIETPIVGRDACINAGTRLAIEDPEDADSNAIFGAVKTYEELVSKGYTAEVAVVAGKFNRGVEADEKISLEVKSILEKYHADGAVIVSDGEDDETVLPIIQSRVPVISVQRVIIRHSRSVEYSYAVLGRYLKMLVYDSQYSKFFLGVPGVLLAAGALAVIFDAGKWITAIILAILGGAFIVRAFDIDKTLSSFGRLTPTSFIKIFSVIAGVLIILASFANGLSSIPMDMLRPDMSALDILSNRTIVGSFATGTITLLWIGIATILGGILLSNWFRGSTRTMSDILRLAVLALLYIPVLQFTAVLTEGTSPFTLISSLLIGLAVSLVAATFLYQYFRNKKGGSEVLKH</sequence>
<accession>K0IG18</accession>
<dbReference type="BioCyc" id="CNIT1237085:G1324-3437-MONOMER"/>
<organism evidence="3 4">
    <name type="scientific">Nitrososphaera gargensis (strain Ga9.2)</name>
    <dbReference type="NCBI Taxonomy" id="1237085"/>
    <lineage>
        <taxon>Archaea</taxon>
        <taxon>Nitrososphaerota</taxon>
        <taxon>Nitrososphaeria</taxon>
        <taxon>Nitrososphaerales</taxon>
        <taxon>Nitrososphaeraceae</taxon>
        <taxon>Nitrososphaera</taxon>
    </lineage>
</organism>
<dbReference type="Pfam" id="PF04123">
    <property type="entry name" value="DUF373"/>
    <property type="match status" value="1"/>
</dbReference>
<protein>
    <recommendedName>
        <fullName evidence="5">DUF373 family protein</fullName>
    </recommendedName>
</protein>
<dbReference type="InParanoid" id="K0IG18"/>
<dbReference type="PANTHER" id="PTHR38815:SF1">
    <property type="entry name" value="DUF373 FAMILY PROTEIN"/>
    <property type="match status" value="1"/>
</dbReference>
<feature type="transmembrane region" description="Helical" evidence="2">
    <location>
        <begin position="288"/>
        <end position="315"/>
    </location>
</feature>
<dbReference type="STRING" id="1237085.Ngar_c34360"/>
<feature type="transmembrane region" description="Helical" evidence="2">
    <location>
        <begin position="209"/>
        <end position="227"/>
    </location>
</feature>
<feature type="transmembrane region" description="Helical" evidence="2">
    <location>
        <begin position="247"/>
        <end position="268"/>
    </location>
</feature>
<dbReference type="HOGENOM" id="CLU_048986_0_1_2"/>
<reference evidence="3 4" key="1">
    <citation type="journal article" date="2012" name="Environ. Microbiol.">
        <title>The genome of the ammonia-oxidizing Candidatus Nitrososphaera gargensis: insights into metabolic versatility and environmental adaptations.</title>
        <authorList>
            <person name="Spang A."/>
            <person name="Poehlein A."/>
            <person name="Offre P."/>
            <person name="Zumbragel S."/>
            <person name="Haider S."/>
            <person name="Rychlik N."/>
            <person name="Nowka B."/>
            <person name="Schmeisser C."/>
            <person name="Lebedeva E.V."/>
            <person name="Rattei T."/>
            <person name="Bohm C."/>
            <person name="Schmid M."/>
            <person name="Galushko A."/>
            <person name="Hatzenpichler R."/>
            <person name="Weinmaier T."/>
            <person name="Daniel R."/>
            <person name="Schleper C."/>
            <person name="Spieck E."/>
            <person name="Streit W."/>
            <person name="Wagner M."/>
        </authorList>
    </citation>
    <scope>NUCLEOTIDE SEQUENCE [LARGE SCALE GENOMIC DNA]</scope>
    <source>
        <strain evidence="4">Ga9.2</strain>
    </source>
</reference>
<dbReference type="Proteomes" id="UP000008037">
    <property type="component" value="Chromosome"/>
</dbReference>
<dbReference type="GeneID" id="13797246"/>
<feature type="transmembrane region" description="Helical" evidence="2">
    <location>
        <begin position="354"/>
        <end position="375"/>
    </location>
</feature>
<dbReference type="PANTHER" id="PTHR38815">
    <property type="entry name" value="HYPOTHETICAL MEMBRANE PROTEIN, CONSERVED, DUF373 FAMILY"/>
    <property type="match status" value="1"/>
</dbReference>
<evidence type="ECO:0000256" key="2">
    <source>
        <dbReference type="SAM" id="Phobius"/>
    </source>
</evidence>
<dbReference type="InterPro" id="IPR007254">
    <property type="entry name" value="DUF373"/>
</dbReference>
<name>K0IG18_NITGG</name>
<keyword evidence="2" id="KW-0812">Transmembrane</keyword>
<proteinExistence type="predicted"/>
<dbReference type="KEGG" id="nga:Ngar_c34360"/>
<keyword evidence="4" id="KW-1185">Reference proteome</keyword>
<evidence type="ECO:0000256" key="1">
    <source>
        <dbReference type="SAM" id="MobiDB-lite"/>
    </source>
</evidence>
<gene>
    <name evidence="3" type="ordered locus">Ngar_c34360</name>
</gene>
<keyword evidence="2" id="KW-1133">Transmembrane helix</keyword>
<dbReference type="RefSeq" id="WP_015020883.1">
    <property type="nucleotide sequence ID" value="NC_018719.1"/>
</dbReference>
<evidence type="ECO:0008006" key="5">
    <source>
        <dbReference type="Google" id="ProtNLM"/>
    </source>
</evidence>
<evidence type="ECO:0000313" key="3">
    <source>
        <dbReference type="EMBL" id="AFU60351.1"/>
    </source>
</evidence>
<keyword evidence="2" id="KW-0472">Membrane</keyword>
<dbReference type="AlphaFoldDB" id="K0IG18"/>
<evidence type="ECO:0000313" key="4">
    <source>
        <dbReference type="Proteomes" id="UP000008037"/>
    </source>
</evidence>